<dbReference type="PANTHER" id="PTHR42852:SF6">
    <property type="entry name" value="THIOL:DISULFIDE INTERCHANGE PROTEIN DSBE"/>
    <property type="match status" value="1"/>
</dbReference>
<comment type="subcellular location">
    <subcellularLocation>
        <location evidence="1">Cell envelope</location>
    </subcellularLocation>
</comment>
<dbReference type="InterPro" id="IPR036249">
    <property type="entry name" value="Thioredoxin-like_sf"/>
</dbReference>
<keyword evidence="5" id="KW-0732">Signal</keyword>
<evidence type="ECO:0000256" key="2">
    <source>
        <dbReference type="ARBA" id="ARBA00022748"/>
    </source>
</evidence>
<dbReference type="RefSeq" id="WP_083346767.1">
    <property type="nucleotide sequence ID" value="NZ_LT629690.1"/>
</dbReference>
<keyword evidence="2" id="KW-0201">Cytochrome c-type biogenesis</keyword>
<dbReference type="PANTHER" id="PTHR42852">
    <property type="entry name" value="THIOL:DISULFIDE INTERCHANGE PROTEIN DSBE"/>
    <property type="match status" value="1"/>
</dbReference>
<evidence type="ECO:0000259" key="6">
    <source>
        <dbReference type="PROSITE" id="PS51352"/>
    </source>
</evidence>
<dbReference type="InterPro" id="IPR017937">
    <property type="entry name" value="Thioredoxin_CS"/>
</dbReference>
<organism evidence="7 8">
    <name type="scientific">Terriglobus roseus</name>
    <dbReference type="NCBI Taxonomy" id="392734"/>
    <lineage>
        <taxon>Bacteria</taxon>
        <taxon>Pseudomonadati</taxon>
        <taxon>Acidobacteriota</taxon>
        <taxon>Terriglobia</taxon>
        <taxon>Terriglobales</taxon>
        <taxon>Acidobacteriaceae</taxon>
        <taxon>Terriglobus</taxon>
    </lineage>
</organism>
<dbReference type="OrthoDB" id="9799347at2"/>
<dbReference type="InterPro" id="IPR050553">
    <property type="entry name" value="Thioredoxin_ResA/DsbE_sf"/>
</dbReference>
<dbReference type="AlphaFoldDB" id="A0A1G7R146"/>
<dbReference type="Proteomes" id="UP000182427">
    <property type="component" value="Chromosome I"/>
</dbReference>
<dbReference type="EMBL" id="LT629690">
    <property type="protein sequence ID" value="SDG04455.1"/>
    <property type="molecule type" value="Genomic_DNA"/>
</dbReference>
<name>A0A1G7R146_9BACT</name>
<dbReference type="GO" id="GO:0016491">
    <property type="term" value="F:oxidoreductase activity"/>
    <property type="evidence" value="ECO:0007669"/>
    <property type="project" value="InterPro"/>
</dbReference>
<feature type="domain" description="Thioredoxin" evidence="6">
    <location>
        <begin position="194"/>
        <end position="334"/>
    </location>
</feature>
<evidence type="ECO:0000313" key="7">
    <source>
        <dbReference type="EMBL" id="SDG04455.1"/>
    </source>
</evidence>
<keyword evidence="8" id="KW-1185">Reference proteome</keyword>
<dbReference type="Pfam" id="PF08534">
    <property type="entry name" value="Redoxin"/>
    <property type="match status" value="1"/>
</dbReference>
<dbReference type="InterPro" id="IPR013740">
    <property type="entry name" value="Redoxin"/>
</dbReference>
<feature type="chain" id="PRO_5009242504" evidence="5">
    <location>
        <begin position="19"/>
        <end position="349"/>
    </location>
</feature>
<sequence>MKILSSVLLLILSSACVAQTSTANSYESLPEFQKLRAQAKDEQRSNTKIIFAAGTWKKANKVAGGHCMECLEGVFTSQLRLGEYKDALKTAKEWDAASEQPLDHVRAELAEGRVAIAMVDRNKPNMAVLQDAHVELQKAAAAHATAAYFYDGQVLALMKQDADAGAAFGQYAKLTRKDDALLSRATYFSTHPEMAREKMAPAVLVNTLGGKRFNLDDMHGRVVLIDFWATWCGPCKEELPHMKKLAEAYKDEPLEIISISWDSDANKWRQFIADNGMSWNQYLDADHSVTKMFGIDAIPHYFTIDANGVLMAENVGSGSNIDGRIRKLVTQAKEQKQLAAAAGALTAGQ</sequence>
<dbReference type="GO" id="GO:0030313">
    <property type="term" value="C:cell envelope"/>
    <property type="evidence" value="ECO:0007669"/>
    <property type="project" value="UniProtKB-SubCell"/>
</dbReference>
<keyword evidence="7" id="KW-0413">Isomerase</keyword>
<dbReference type="Gene3D" id="3.40.30.10">
    <property type="entry name" value="Glutaredoxin"/>
    <property type="match status" value="1"/>
</dbReference>
<dbReference type="PROSITE" id="PS51352">
    <property type="entry name" value="THIOREDOXIN_2"/>
    <property type="match status" value="1"/>
</dbReference>
<protein>
    <submittedName>
        <fullName evidence="7">Thiol-disulfide isomerase or thioredoxin</fullName>
    </submittedName>
</protein>
<dbReference type="InterPro" id="IPR013766">
    <property type="entry name" value="Thioredoxin_domain"/>
</dbReference>
<gene>
    <name evidence="7" type="ORF">SAMN05444167_4081</name>
</gene>
<evidence type="ECO:0000313" key="8">
    <source>
        <dbReference type="Proteomes" id="UP000182427"/>
    </source>
</evidence>
<proteinExistence type="predicted"/>
<keyword evidence="3" id="KW-1015">Disulfide bond</keyword>
<accession>A0A1G7R146</accession>
<dbReference type="SUPFAM" id="SSF52833">
    <property type="entry name" value="Thioredoxin-like"/>
    <property type="match status" value="1"/>
</dbReference>
<dbReference type="PROSITE" id="PS51257">
    <property type="entry name" value="PROKAR_LIPOPROTEIN"/>
    <property type="match status" value="1"/>
</dbReference>
<dbReference type="GO" id="GO:0016853">
    <property type="term" value="F:isomerase activity"/>
    <property type="evidence" value="ECO:0007669"/>
    <property type="project" value="UniProtKB-KW"/>
</dbReference>
<dbReference type="GO" id="GO:0017004">
    <property type="term" value="P:cytochrome complex assembly"/>
    <property type="evidence" value="ECO:0007669"/>
    <property type="project" value="UniProtKB-KW"/>
</dbReference>
<dbReference type="PROSITE" id="PS00194">
    <property type="entry name" value="THIOREDOXIN_1"/>
    <property type="match status" value="1"/>
</dbReference>
<feature type="signal peptide" evidence="5">
    <location>
        <begin position="1"/>
        <end position="18"/>
    </location>
</feature>
<dbReference type="CDD" id="cd02966">
    <property type="entry name" value="TlpA_like_family"/>
    <property type="match status" value="1"/>
</dbReference>
<evidence type="ECO:0000256" key="5">
    <source>
        <dbReference type="SAM" id="SignalP"/>
    </source>
</evidence>
<reference evidence="8" key="1">
    <citation type="submission" date="2016-10" db="EMBL/GenBank/DDBJ databases">
        <authorList>
            <person name="Varghese N."/>
            <person name="Submissions S."/>
        </authorList>
    </citation>
    <scope>NUCLEOTIDE SEQUENCE [LARGE SCALE GENOMIC DNA]</scope>
    <source>
        <strain evidence="8">GAS232</strain>
    </source>
</reference>
<evidence type="ECO:0000256" key="4">
    <source>
        <dbReference type="ARBA" id="ARBA00023284"/>
    </source>
</evidence>
<evidence type="ECO:0000256" key="3">
    <source>
        <dbReference type="ARBA" id="ARBA00023157"/>
    </source>
</evidence>
<evidence type="ECO:0000256" key="1">
    <source>
        <dbReference type="ARBA" id="ARBA00004196"/>
    </source>
</evidence>
<keyword evidence="4" id="KW-0676">Redox-active center</keyword>